<proteinExistence type="predicted"/>
<dbReference type="InterPro" id="IPR029058">
    <property type="entry name" value="AB_hydrolase_fold"/>
</dbReference>
<dbReference type="SUPFAM" id="SSF53474">
    <property type="entry name" value="alpha/beta-Hydrolases"/>
    <property type="match status" value="1"/>
</dbReference>
<dbReference type="Pfam" id="PF00561">
    <property type="entry name" value="Abhydrolase_1"/>
    <property type="match status" value="1"/>
</dbReference>
<name>A0ABU8WVF6_9BURK</name>
<sequence length="282" mass="30789">MDNVAKLKRLAQRHTVDTRRGERIVWRRFGDGPPLMLLHGGHGSWLHWARNIQALSRAHAVWVPDMPGYGDSATPAEPTLASIVCALEDTLGQLVGSDTSVHLVGFSFGGLVAANLARNRAKVSSLPLLGPAGHGGNRRPRAELKSWRAAHEQHDHAALGAAMRHNLWTHMLHDAASVDDTALHIHTQACLRARFRSKPISRAGDLPGLLAGYSGPLLLAWGEHDVTAEPSRAVQVLAHGRRDCRTCIVPGAGHWVQYEAAAETNALLLHWLESAEQRHQEN</sequence>
<evidence type="ECO:0000313" key="3">
    <source>
        <dbReference type="Proteomes" id="UP001385892"/>
    </source>
</evidence>
<dbReference type="RefSeq" id="WP_340347191.1">
    <property type="nucleotide sequence ID" value="NZ_JBBKZT010000024.1"/>
</dbReference>
<protein>
    <submittedName>
        <fullName evidence="2">Alpha/beta fold hydrolase</fullName>
    </submittedName>
</protein>
<feature type="domain" description="AB hydrolase-1" evidence="1">
    <location>
        <begin position="33"/>
        <end position="260"/>
    </location>
</feature>
<dbReference type="GO" id="GO:0016787">
    <property type="term" value="F:hydrolase activity"/>
    <property type="evidence" value="ECO:0007669"/>
    <property type="project" value="UniProtKB-KW"/>
</dbReference>
<dbReference type="PANTHER" id="PTHR46438">
    <property type="entry name" value="ALPHA/BETA-HYDROLASES SUPERFAMILY PROTEIN"/>
    <property type="match status" value="1"/>
</dbReference>
<dbReference type="PRINTS" id="PR00111">
    <property type="entry name" value="ABHYDROLASE"/>
</dbReference>
<gene>
    <name evidence="2" type="ORF">WKW82_33180</name>
</gene>
<dbReference type="Proteomes" id="UP001385892">
    <property type="component" value="Unassembled WGS sequence"/>
</dbReference>
<dbReference type="EMBL" id="JBBKZT010000024">
    <property type="protein sequence ID" value="MEJ8851532.1"/>
    <property type="molecule type" value="Genomic_DNA"/>
</dbReference>
<keyword evidence="2" id="KW-0378">Hydrolase</keyword>
<keyword evidence="3" id="KW-1185">Reference proteome</keyword>
<dbReference type="InterPro" id="IPR000073">
    <property type="entry name" value="AB_hydrolase_1"/>
</dbReference>
<evidence type="ECO:0000259" key="1">
    <source>
        <dbReference type="Pfam" id="PF00561"/>
    </source>
</evidence>
<accession>A0ABU8WVF6</accession>
<dbReference type="Gene3D" id="3.40.50.1820">
    <property type="entry name" value="alpha/beta hydrolase"/>
    <property type="match status" value="1"/>
</dbReference>
<organism evidence="2 3">
    <name type="scientific">Variovorax rhizosphaerae</name>
    <dbReference type="NCBI Taxonomy" id="1836200"/>
    <lineage>
        <taxon>Bacteria</taxon>
        <taxon>Pseudomonadati</taxon>
        <taxon>Pseudomonadota</taxon>
        <taxon>Betaproteobacteria</taxon>
        <taxon>Burkholderiales</taxon>
        <taxon>Comamonadaceae</taxon>
        <taxon>Variovorax</taxon>
    </lineage>
</organism>
<evidence type="ECO:0000313" key="2">
    <source>
        <dbReference type="EMBL" id="MEJ8851532.1"/>
    </source>
</evidence>
<reference evidence="2 3" key="1">
    <citation type="submission" date="2024-03" db="EMBL/GenBank/DDBJ databases">
        <title>Novel species of the genus Variovorax.</title>
        <authorList>
            <person name="Liu Q."/>
            <person name="Xin Y.-H."/>
        </authorList>
    </citation>
    <scope>NUCLEOTIDE SEQUENCE [LARGE SCALE GENOMIC DNA]</scope>
    <source>
        <strain evidence="2 3">KACC 18900</strain>
    </source>
</reference>
<comment type="caution">
    <text evidence="2">The sequence shown here is derived from an EMBL/GenBank/DDBJ whole genome shotgun (WGS) entry which is preliminary data.</text>
</comment>